<sequence>MPKECLFPEERIEDFNLLDPEVTYSYADYLRWAFEERVEIIKGKIFKMSAGQLTRHQLISTNLISHIGPHIRNKSCNLFHAPFDVRLPDNPGDDDKKIFTVVQPDICIVCDASKLDEKGCVGAPDLIIEILSRSTASRDLKDKFELYREHKVNEYWLVFPNDNIVEIFLLNPEGHYLSAARLSGSDHVQCGMLSAINLTVGDIFE</sequence>
<evidence type="ECO:0000259" key="1">
    <source>
        <dbReference type="Pfam" id="PF05685"/>
    </source>
</evidence>
<keyword evidence="2" id="KW-0540">Nuclease</keyword>
<dbReference type="EMBL" id="CP136051">
    <property type="protein sequence ID" value="WOK07963.1"/>
    <property type="molecule type" value="Genomic_DNA"/>
</dbReference>
<proteinExistence type="predicted"/>
<accession>A0ABZ0ISE3</accession>
<dbReference type="SUPFAM" id="SSF52980">
    <property type="entry name" value="Restriction endonuclease-like"/>
    <property type="match status" value="1"/>
</dbReference>
<organism evidence="2 3">
    <name type="scientific">Imperialibacter roseus</name>
    <dbReference type="NCBI Taxonomy" id="1324217"/>
    <lineage>
        <taxon>Bacteria</taxon>
        <taxon>Pseudomonadati</taxon>
        <taxon>Bacteroidota</taxon>
        <taxon>Cytophagia</taxon>
        <taxon>Cytophagales</taxon>
        <taxon>Flammeovirgaceae</taxon>
        <taxon>Imperialibacter</taxon>
    </lineage>
</organism>
<evidence type="ECO:0000313" key="2">
    <source>
        <dbReference type="EMBL" id="WOK07963.1"/>
    </source>
</evidence>
<gene>
    <name evidence="2" type="ORF">RT717_04880</name>
</gene>
<name>A0ABZ0ISE3_9BACT</name>
<dbReference type="PANTHER" id="PTHR36558:SF1">
    <property type="entry name" value="RESTRICTION ENDONUCLEASE DOMAIN-CONTAINING PROTEIN-RELATED"/>
    <property type="match status" value="1"/>
</dbReference>
<dbReference type="Gene3D" id="3.90.1570.10">
    <property type="entry name" value="tt1808, chain A"/>
    <property type="match status" value="1"/>
</dbReference>
<dbReference type="CDD" id="cd06260">
    <property type="entry name" value="DUF820-like"/>
    <property type="match status" value="1"/>
</dbReference>
<feature type="domain" description="Putative restriction endonuclease" evidence="1">
    <location>
        <begin position="27"/>
        <end position="190"/>
    </location>
</feature>
<keyword evidence="2" id="KW-0255">Endonuclease</keyword>
<reference evidence="2 3" key="1">
    <citation type="journal article" date="2023" name="Microbiol. Resour. Announc.">
        <title>Complete Genome Sequence of Imperialibacter roseus strain P4T.</title>
        <authorList>
            <person name="Tizabi D.R."/>
            <person name="Bachvaroff T."/>
            <person name="Hill R.T."/>
        </authorList>
    </citation>
    <scope>NUCLEOTIDE SEQUENCE [LARGE SCALE GENOMIC DNA]</scope>
    <source>
        <strain evidence="2 3">P4T</strain>
    </source>
</reference>
<keyword evidence="2" id="KW-0378">Hydrolase</keyword>
<protein>
    <submittedName>
        <fullName evidence="2">Uma2 family endonuclease</fullName>
    </submittedName>
</protein>
<dbReference type="Pfam" id="PF05685">
    <property type="entry name" value="Uma2"/>
    <property type="match status" value="1"/>
</dbReference>
<dbReference type="Proteomes" id="UP001302349">
    <property type="component" value="Chromosome"/>
</dbReference>
<dbReference type="InterPro" id="IPR008538">
    <property type="entry name" value="Uma2"/>
</dbReference>
<dbReference type="GO" id="GO:0004519">
    <property type="term" value="F:endonuclease activity"/>
    <property type="evidence" value="ECO:0007669"/>
    <property type="project" value="UniProtKB-KW"/>
</dbReference>
<dbReference type="RefSeq" id="WP_317490611.1">
    <property type="nucleotide sequence ID" value="NZ_CP136051.1"/>
</dbReference>
<dbReference type="PANTHER" id="PTHR36558">
    <property type="entry name" value="GLR1098 PROTEIN"/>
    <property type="match status" value="1"/>
</dbReference>
<dbReference type="InterPro" id="IPR011335">
    <property type="entry name" value="Restrct_endonuc-II-like"/>
</dbReference>
<evidence type="ECO:0000313" key="3">
    <source>
        <dbReference type="Proteomes" id="UP001302349"/>
    </source>
</evidence>
<dbReference type="InterPro" id="IPR012296">
    <property type="entry name" value="Nuclease_put_TT1808"/>
</dbReference>
<keyword evidence="3" id="KW-1185">Reference proteome</keyword>